<proteinExistence type="predicted"/>
<dbReference type="RefSeq" id="WP_163052082.1">
    <property type="nucleotide sequence ID" value="NZ_AP019695.1"/>
</dbReference>
<dbReference type="AlphaFoldDB" id="A0A6N4TJC4"/>
<evidence type="ECO:0008006" key="3">
    <source>
        <dbReference type="Google" id="ProtNLM"/>
    </source>
</evidence>
<evidence type="ECO:0000313" key="2">
    <source>
        <dbReference type="Proteomes" id="UP000464754"/>
    </source>
</evidence>
<protein>
    <recommendedName>
        <fullName evidence="3">Sigma-70 family RNA polymerase sigma factor</fullName>
    </recommendedName>
</protein>
<dbReference type="EMBL" id="AP019695">
    <property type="protein sequence ID" value="BBK22849.1"/>
    <property type="molecule type" value="Genomic_DNA"/>
</dbReference>
<organism evidence="1 2">
    <name type="scientific">Amedibacterium intestinale</name>
    <dbReference type="NCBI Taxonomy" id="2583452"/>
    <lineage>
        <taxon>Bacteria</taxon>
        <taxon>Bacillati</taxon>
        <taxon>Bacillota</taxon>
        <taxon>Erysipelotrichia</taxon>
        <taxon>Erysipelotrichales</taxon>
        <taxon>Erysipelotrichaceae</taxon>
        <taxon>Amedibacterium</taxon>
    </lineage>
</organism>
<dbReference type="Proteomes" id="UP000464754">
    <property type="component" value="Chromosome"/>
</dbReference>
<name>A0A6N4TJC4_9FIRM</name>
<dbReference type="KEGG" id="aarg:Aargi30884_17520"/>
<dbReference type="Gene3D" id="1.10.10.10">
    <property type="entry name" value="Winged helix-like DNA-binding domain superfamily/Winged helix DNA-binding domain"/>
    <property type="match status" value="1"/>
</dbReference>
<sequence length="157" mass="19109">MKDYKYDYRRSSFKEEKSDGKTKYYMQVENYYIEVDKAVYKVCKASYDKIRYTYKNEVARSTMYYKEIDLATFFMFQPNNLSIINKIWLKDLYNTVLDEINQLPYPDNKIGKLTFIDELKDRQIAEILHIPRTTVAYRKKTIQKRLQQKIKKICQIE</sequence>
<reference evidence="2" key="1">
    <citation type="submission" date="2019-05" db="EMBL/GenBank/DDBJ databases">
        <title>Complete genome sequencing of Absiella argi strain JCM 30884.</title>
        <authorList>
            <person name="Sakamoto M."/>
            <person name="Murakami T."/>
            <person name="Mori H."/>
        </authorList>
    </citation>
    <scope>NUCLEOTIDE SEQUENCE [LARGE SCALE GENOMIC DNA]</scope>
    <source>
        <strain evidence="2">JCM 30884</strain>
    </source>
</reference>
<gene>
    <name evidence="1" type="ORF">Aargi30884_17520</name>
</gene>
<dbReference type="InterPro" id="IPR013324">
    <property type="entry name" value="RNA_pol_sigma_r3/r4-like"/>
</dbReference>
<accession>A0A6N4TJC4</accession>
<keyword evidence="2" id="KW-1185">Reference proteome</keyword>
<evidence type="ECO:0000313" key="1">
    <source>
        <dbReference type="EMBL" id="BBK22849.1"/>
    </source>
</evidence>
<dbReference type="SUPFAM" id="SSF88659">
    <property type="entry name" value="Sigma3 and sigma4 domains of RNA polymerase sigma factors"/>
    <property type="match status" value="1"/>
</dbReference>
<dbReference type="InterPro" id="IPR036388">
    <property type="entry name" value="WH-like_DNA-bd_sf"/>
</dbReference>